<dbReference type="Proteomes" id="UP000004069">
    <property type="component" value="Unassembled WGS sequence"/>
</dbReference>
<dbReference type="eggNOG" id="COG1672">
    <property type="taxonomic scope" value="Bacteria"/>
</dbReference>
<protein>
    <submittedName>
        <fullName evidence="1">Uncharacterized protein</fullName>
    </submittedName>
</protein>
<keyword evidence="2" id="KW-1185">Reference proteome</keyword>
<dbReference type="RefSeq" id="WP_006352297.1">
    <property type="nucleotide sequence ID" value="NZ_ADNY01000043.1"/>
</dbReference>
<dbReference type="PATRIC" id="fig|585524.9.peg.240"/>
<gene>
    <name evidence="1" type="ORF">HMPREF0493_1146</name>
</gene>
<reference evidence="1 2" key="1">
    <citation type="submission" date="2010-04" db="EMBL/GenBank/DDBJ databases">
        <authorList>
            <person name="Muzny D."/>
            <person name="Qin X."/>
            <person name="Deng J."/>
            <person name="Jiang H."/>
            <person name="Liu Y."/>
            <person name="Qu J."/>
            <person name="Song X.-Z."/>
            <person name="Zhang L."/>
            <person name="Thornton R."/>
            <person name="Coyle M."/>
            <person name="Francisco L."/>
            <person name="Jackson L."/>
            <person name="Javaid M."/>
            <person name="Korchina V."/>
            <person name="Kovar C."/>
            <person name="Mata R."/>
            <person name="Mathew T."/>
            <person name="Ngo R."/>
            <person name="Nguyen L."/>
            <person name="Nguyen N."/>
            <person name="Okwuonu G."/>
            <person name="Ongeri F."/>
            <person name="Pham C."/>
            <person name="Simmons D."/>
            <person name="Wilczek-Boney K."/>
            <person name="Hale W."/>
            <person name="Jakkamsetti A."/>
            <person name="Pham P."/>
            <person name="Ruth R."/>
            <person name="San Lucas F."/>
            <person name="Warren J."/>
            <person name="Zhang J."/>
            <person name="Zhao Z."/>
            <person name="Zhou C."/>
            <person name="Zhu D."/>
            <person name="Lee S."/>
            <person name="Bess C."/>
            <person name="Blankenburg K."/>
            <person name="Forbes L."/>
            <person name="Fu Q."/>
            <person name="Gubbala S."/>
            <person name="Hirani K."/>
            <person name="Jayaseelan J.C."/>
            <person name="Lara F."/>
            <person name="Munidasa M."/>
            <person name="Palculict T."/>
            <person name="Patil S."/>
            <person name="Pu L.-L."/>
            <person name="Saada N."/>
            <person name="Tang L."/>
            <person name="Weissenberger G."/>
            <person name="Zhu Y."/>
            <person name="Hemphill L."/>
            <person name="Shang Y."/>
            <person name="Youmans B."/>
            <person name="Ayvaz T."/>
            <person name="Ross M."/>
            <person name="Santibanez J."/>
            <person name="Aqrawi P."/>
            <person name="Gross S."/>
            <person name="Joshi V."/>
            <person name="Fowler G."/>
            <person name="Nazareth L."/>
            <person name="Reid J."/>
            <person name="Worley K."/>
            <person name="Petrosino J."/>
            <person name="Highlander S."/>
            <person name="Gibbs R."/>
        </authorList>
    </citation>
    <scope>NUCLEOTIDE SEQUENCE [LARGE SCALE GENOMIC DNA]</scope>
    <source>
        <strain evidence="1 2">DSM 11664</strain>
    </source>
</reference>
<dbReference type="OrthoDB" id="1550566at2"/>
<proteinExistence type="predicted"/>
<comment type="caution">
    <text evidence="1">The sequence shown here is derived from an EMBL/GenBank/DDBJ whole genome shotgun (WGS) entry which is preliminary data.</text>
</comment>
<dbReference type="AlphaFoldDB" id="D4YUD5"/>
<evidence type="ECO:0000313" key="1">
    <source>
        <dbReference type="EMBL" id="EFG55214.1"/>
    </source>
</evidence>
<name>D4YUD5_9LACO</name>
<evidence type="ECO:0000313" key="2">
    <source>
        <dbReference type="Proteomes" id="UP000004069"/>
    </source>
</evidence>
<accession>D4YUD5</accession>
<organism evidence="1 2">
    <name type="scientific">Lactobacillus amylolyticus DSM 11664</name>
    <dbReference type="NCBI Taxonomy" id="585524"/>
    <lineage>
        <taxon>Bacteria</taxon>
        <taxon>Bacillati</taxon>
        <taxon>Bacillota</taxon>
        <taxon>Bacilli</taxon>
        <taxon>Lactobacillales</taxon>
        <taxon>Lactobacillaceae</taxon>
        <taxon>Lactobacillus</taxon>
    </lineage>
</organism>
<dbReference type="EMBL" id="ADNY01000043">
    <property type="protein sequence ID" value="EFG55214.1"/>
    <property type="molecule type" value="Genomic_DNA"/>
</dbReference>
<sequence>MFSRLKDNGTKVLITIDEVKSNKELKKFASYYQLLNRQDHPVALMMAGLPENISELQNEDVMTFLLRDKRIALSSLNLIQI</sequence>